<evidence type="ECO:0000313" key="1">
    <source>
        <dbReference type="EMBL" id="ARQ07974.1"/>
    </source>
</evidence>
<dbReference type="Pfam" id="PF08282">
    <property type="entry name" value="Hydrolase_3"/>
    <property type="match status" value="1"/>
</dbReference>
<keyword evidence="2" id="KW-1185">Reference proteome</keyword>
<dbReference type="STRING" id="1855823.MCCS_23960"/>
<dbReference type="NCBIfam" id="TIGR01484">
    <property type="entry name" value="HAD-SF-IIB"/>
    <property type="match status" value="1"/>
</dbReference>
<sequence length="290" mass="32327">MMIRLVATDMDGTLLNSAHEISEENIQAIKYAQSKGVTVAIATGRAFYEANTPVKPTGLKVPFICLNGAEVRDEAFNIIYTSKISDEQIKLITGVLKKHHLYYQVYTSARIYTEDKEKDLQIYIDIAEKMGHRPDVEKIRKSIQKRIDNGSLKEVDSYDEIYKRDGEIVLKFLAFSSDLSKIDAAKAELAEYSSLAISSSSRGNIEITHYDAQKGIALEAICEKLNITMDEVMAIGDNLNDVSMLERAKYSFAMSNGAEEVKQIAKYLAGDNEESGVGRAIMQVMNGEIK</sequence>
<dbReference type="GO" id="GO:0000287">
    <property type="term" value="F:magnesium ion binding"/>
    <property type="evidence" value="ECO:0007669"/>
    <property type="project" value="TreeGrafter"/>
</dbReference>
<dbReference type="InterPro" id="IPR000150">
    <property type="entry name" value="Cof"/>
</dbReference>
<dbReference type="SFLD" id="SFLDS00003">
    <property type="entry name" value="Haloacid_Dehalogenase"/>
    <property type="match status" value="1"/>
</dbReference>
<dbReference type="SUPFAM" id="SSF56784">
    <property type="entry name" value="HAD-like"/>
    <property type="match status" value="1"/>
</dbReference>
<dbReference type="KEGG" id="mcak:MCCS_23960"/>
<dbReference type="InterPro" id="IPR006379">
    <property type="entry name" value="HAD-SF_hydro_IIB"/>
</dbReference>
<dbReference type="Gene3D" id="3.30.1240.10">
    <property type="match status" value="1"/>
</dbReference>
<dbReference type="InterPro" id="IPR036412">
    <property type="entry name" value="HAD-like_sf"/>
</dbReference>
<name>A0A1W7AEE8_9STAP</name>
<gene>
    <name evidence="1" type="primary">ywpJ</name>
    <name evidence="1" type="ORF">MCCS_23960</name>
</gene>
<dbReference type="EC" id="3.1.3.-" evidence="1"/>
<dbReference type="GO" id="GO:0016791">
    <property type="term" value="F:phosphatase activity"/>
    <property type="evidence" value="ECO:0007669"/>
    <property type="project" value="TreeGrafter"/>
</dbReference>
<dbReference type="PROSITE" id="PS01228">
    <property type="entry name" value="COF_1"/>
    <property type="match status" value="1"/>
</dbReference>
<evidence type="ECO:0000313" key="2">
    <source>
        <dbReference type="Proteomes" id="UP000194154"/>
    </source>
</evidence>
<dbReference type="PROSITE" id="PS01229">
    <property type="entry name" value="COF_2"/>
    <property type="match status" value="1"/>
</dbReference>
<dbReference type="AlphaFoldDB" id="A0A1W7AEE8"/>
<dbReference type="EMBL" id="CP021059">
    <property type="protein sequence ID" value="ARQ07974.1"/>
    <property type="molecule type" value="Genomic_DNA"/>
</dbReference>
<dbReference type="SFLD" id="SFLDG01144">
    <property type="entry name" value="C2.B.4:_PGP_Like"/>
    <property type="match status" value="1"/>
</dbReference>
<keyword evidence="1" id="KW-0378">Hydrolase</keyword>
<dbReference type="InterPro" id="IPR023214">
    <property type="entry name" value="HAD_sf"/>
</dbReference>
<dbReference type="NCBIfam" id="TIGR00099">
    <property type="entry name" value="Cof-subfamily"/>
    <property type="match status" value="1"/>
</dbReference>
<dbReference type="GO" id="GO:0005829">
    <property type="term" value="C:cytosol"/>
    <property type="evidence" value="ECO:0007669"/>
    <property type="project" value="TreeGrafter"/>
</dbReference>
<proteinExistence type="predicted"/>
<dbReference type="PANTHER" id="PTHR10000:SF55">
    <property type="entry name" value="5-AMINO-6-(5-PHOSPHO-D-RIBITYLAMINO)URACIL PHOSPHATASE YCSE"/>
    <property type="match status" value="1"/>
</dbReference>
<dbReference type="CDD" id="cd07516">
    <property type="entry name" value="HAD_Pase"/>
    <property type="match status" value="1"/>
</dbReference>
<dbReference type="Gene3D" id="3.40.50.1000">
    <property type="entry name" value="HAD superfamily/HAD-like"/>
    <property type="match status" value="1"/>
</dbReference>
<organism evidence="1 2">
    <name type="scientific">Macrococcoides canis</name>
    <dbReference type="NCBI Taxonomy" id="1855823"/>
    <lineage>
        <taxon>Bacteria</taxon>
        <taxon>Bacillati</taxon>
        <taxon>Bacillota</taxon>
        <taxon>Bacilli</taxon>
        <taxon>Bacillales</taxon>
        <taxon>Staphylococcaceae</taxon>
        <taxon>Macrococcoides</taxon>
    </lineage>
</organism>
<accession>A0A1W7AEE8</accession>
<protein>
    <submittedName>
        <fullName evidence="1">Phosphatase YwpJ</fullName>
        <ecNumber evidence="1">3.1.3.-</ecNumber>
    </submittedName>
</protein>
<dbReference type="SFLD" id="SFLDG01140">
    <property type="entry name" value="C2.B:_Phosphomannomutase_and_P"/>
    <property type="match status" value="1"/>
</dbReference>
<reference evidence="1 2" key="1">
    <citation type="journal article" date="2017" name="Int. J. Syst. Evol. Microbiol.">
        <title>Macrococcus canis sp. nov., a skin bacterium associated with infections in dogs.</title>
        <authorList>
            <person name="Gobeli Brawand S."/>
            <person name="Cotting K."/>
            <person name="Gomez-Sanz E."/>
            <person name="Collaud A."/>
            <person name="Thomann A."/>
            <person name="Brodard I."/>
            <person name="Rodriguez-Campos S."/>
            <person name="Strauss C."/>
            <person name="Perreten V."/>
        </authorList>
    </citation>
    <scope>NUCLEOTIDE SEQUENCE [LARGE SCALE GENOMIC DNA]</scope>
    <source>
        <strain evidence="1 2">KM45013</strain>
    </source>
</reference>
<dbReference type="Proteomes" id="UP000194154">
    <property type="component" value="Chromosome"/>
</dbReference>
<dbReference type="PANTHER" id="PTHR10000">
    <property type="entry name" value="PHOSPHOSERINE PHOSPHATASE"/>
    <property type="match status" value="1"/>
</dbReference>